<keyword evidence="1" id="KW-0812">Transmembrane</keyword>
<gene>
    <name evidence="2" type="ORF">B7709_01955</name>
</gene>
<proteinExistence type="predicted"/>
<dbReference type="EMBL" id="NCUW01000026">
    <property type="protein sequence ID" value="ORO79547.1"/>
    <property type="molecule type" value="Genomic_DNA"/>
</dbReference>
<feature type="transmembrane region" description="Helical" evidence="1">
    <location>
        <begin position="39"/>
        <end position="61"/>
    </location>
</feature>
<protein>
    <recommendedName>
        <fullName evidence="4">SpeK</fullName>
    </recommendedName>
</protein>
<dbReference type="Proteomes" id="UP000194008">
    <property type="component" value="Unassembled WGS sequence"/>
</dbReference>
<name>A0A1X1J2D0_STROR</name>
<evidence type="ECO:0000313" key="3">
    <source>
        <dbReference type="Proteomes" id="UP000194008"/>
    </source>
</evidence>
<evidence type="ECO:0000256" key="1">
    <source>
        <dbReference type="SAM" id="Phobius"/>
    </source>
</evidence>
<feature type="transmembrane region" description="Helical" evidence="1">
    <location>
        <begin position="68"/>
        <end position="94"/>
    </location>
</feature>
<sequence>MEKTKAFLEAHYKRYILTICFLWFLMFFLPWDWPIGGVSIYYFVMKKLFVVFGVLAIFFSVLTKKMSLFLFGVIFCMAFWINLFLYFGLLPAFFGIKH</sequence>
<dbReference type="RefSeq" id="WP_084971235.1">
    <property type="nucleotide sequence ID" value="NZ_NCUW01000026.1"/>
</dbReference>
<evidence type="ECO:0000313" key="2">
    <source>
        <dbReference type="EMBL" id="ORO79547.1"/>
    </source>
</evidence>
<organism evidence="2 3">
    <name type="scientific">Streptococcus oralis subsp. dentisani</name>
    <dbReference type="NCBI Taxonomy" id="1458253"/>
    <lineage>
        <taxon>Bacteria</taxon>
        <taxon>Bacillati</taxon>
        <taxon>Bacillota</taxon>
        <taxon>Bacilli</taxon>
        <taxon>Lactobacillales</taxon>
        <taxon>Streptococcaceae</taxon>
        <taxon>Streptococcus</taxon>
    </lineage>
</organism>
<dbReference type="AlphaFoldDB" id="A0A1X1J2D0"/>
<feature type="transmembrane region" description="Helical" evidence="1">
    <location>
        <begin position="12"/>
        <end position="33"/>
    </location>
</feature>
<keyword evidence="1" id="KW-1133">Transmembrane helix</keyword>
<keyword evidence="1" id="KW-0472">Membrane</keyword>
<evidence type="ECO:0008006" key="4">
    <source>
        <dbReference type="Google" id="ProtNLM"/>
    </source>
</evidence>
<comment type="caution">
    <text evidence="2">The sequence shown here is derived from an EMBL/GenBank/DDBJ whole genome shotgun (WGS) entry which is preliminary data.</text>
</comment>
<reference evidence="2 3" key="1">
    <citation type="journal article" date="2016" name="Eur. J. Clin. Microbiol. Infect. Dis.">
        <title>Whole genome sequencing as a tool for phylogenetic analysis of clinical strains of Mitis group streptococci.</title>
        <authorList>
            <person name="Rasmussen L.H."/>
            <person name="Dargis R."/>
            <person name="Hojholt K."/>
            <person name="Christensen J.J."/>
            <person name="Skovgaard O."/>
            <person name="Justesen U.S."/>
            <person name="Rosenvinge F.S."/>
            <person name="Moser C."/>
            <person name="Lukjancenko O."/>
            <person name="Rasmussen S."/>
            <person name="Nielsen X.C."/>
        </authorList>
    </citation>
    <scope>NUCLEOTIDE SEQUENCE [LARGE SCALE GENOMIC DNA]</scope>
    <source>
        <strain evidence="2 3">Y_5914_11</strain>
    </source>
</reference>
<accession>A0A1X1J2D0</accession>